<organism evidence="6 7">
    <name type="scientific">Naasia aerilata</name>
    <dbReference type="NCBI Taxonomy" id="1162966"/>
    <lineage>
        <taxon>Bacteria</taxon>
        <taxon>Bacillati</taxon>
        <taxon>Actinomycetota</taxon>
        <taxon>Actinomycetes</taxon>
        <taxon>Micrococcales</taxon>
        <taxon>Microbacteriaceae</taxon>
        <taxon>Naasia</taxon>
    </lineage>
</organism>
<evidence type="ECO:0000313" key="7">
    <source>
        <dbReference type="Proteomes" id="UP001321498"/>
    </source>
</evidence>
<evidence type="ECO:0000259" key="5">
    <source>
        <dbReference type="PROSITE" id="PS51782"/>
    </source>
</evidence>
<dbReference type="SUPFAM" id="SSF54106">
    <property type="entry name" value="LysM domain"/>
    <property type="match status" value="1"/>
</dbReference>
<reference evidence="7" key="1">
    <citation type="journal article" date="2019" name="Int. J. Syst. Evol. Microbiol.">
        <title>The Global Catalogue of Microorganisms (GCM) 10K type strain sequencing project: providing services to taxonomists for standard genome sequencing and annotation.</title>
        <authorList>
            <consortium name="The Broad Institute Genomics Platform"/>
            <consortium name="The Broad Institute Genome Sequencing Center for Infectious Disease"/>
            <person name="Wu L."/>
            <person name="Ma J."/>
        </authorList>
    </citation>
    <scope>NUCLEOTIDE SEQUENCE [LARGE SCALE GENOMIC DNA]</scope>
    <source>
        <strain evidence="7">NBRC 108725</strain>
    </source>
</reference>
<keyword evidence="4" id="KW-0732">Signal</keyword>
<dbReference type="EMBL" id="AP027731">
    <property type="protein sequence ID" value="BDZ45778.1"/>
    <property type="molecule type" value="Genomic_DNA"/>
</dbReference>
<keyword evidence="7" id="KW-1185">Reference proteome</keyword>
<dbReference type="Pfam" id="PF06737">
    <property type="entry name" value="Transglycosylas"/>
    <property type="match status" value="1"/>
</dbReference>
<dbReference type="InterPro" id="IPR052196">
    <property type="entry name" value="Bact_Kbp"/>
</dbReference>
<feature type="chain" id="PRO_5045665461" evidence="4">
    <location>
        <begin position="35"/>
        <end position="230"/>
    </location>
</feature>
<evidence type="ECO:0000256" key="3">
    <source>
        <dbReference type="SAM" id="MobiDB-lite"/>
    </source>
</evidence>
<dbReference type="Proteomes" id="UP001321498">
    <property type="component" value="Chromosome"/>
</dbReference>
<feature type="domain" description="LysM" evidence="5">
    <location>
        <begin position="180"/>
        <end position="228"/>
    </location>
</feature>
<dbReference type="InterPro" id="IPR010618">
    <property type="entry name" value="RPF"/>
</dbReference>
<evidence type="ECO:0000256" key="2">
    <source>
        <dbReference type="ARBA" id="ARBA00022801"/>
    </source>
</evidence>
<evidence type="ECO:0000313" key="6">
    <source>
        <dbReference type="EMBL" id="BDZ45778.1"/>
    </source>
</evidence>
<dbReference type="Pfam" id="PF01476">
    <property type="entry name" value="LysM"/>
    <property type="match status" value="1"/>
</dbReference>
<dbReference type="PANTHER" id="PTHR34700">
    <property type="entry name" value="POTASSIUM BINDING PROTEIN KBP"/>
    <property type="match status" value="1"/>
</dbReference>
<dbReference type="InterPro" id="IPR023346">
    <property type="entry name" value="Lysozyme-like_dom_sf"/>
</dbReference>
<feature type="region of interest" description="Disordered" evidence="3">
    <location>
        <begin position="120"/>
        <end position="170"/>
    </location>
</feature>
<keyword evidence="2" id="KW-0378">Hydrolase</keyword>
<dbReference type="InterPro" id="IPR036779">
    <property type="entry name" value="LysM_dom_sf"/>
</dbReference>
<dbReference type="SMART" id="SM00257">
    <property type="entry name" value="LysM"/>
    <property type="match status" value="1"/>
</dbReference>
<proteinExistence type="inferred from homology"/>
<dbReference type="RefSeq" id="WP_286279003.1">
    <property type="nucleotide sequence ID" value="NZ_AP027731.1"/>
</dbReference>
<gene>
    <name evidence="6" type="ORF">GCM10025866_16870</name>
</gene>
<dbReference type="SUPFAM" id="SSF53955">
    <property type="entry name" value="Lysozyme-like"/>
    <property type="match status" value="1"/>
</dbReference>
<evidence type="ECO:0000256" key="1">
    <source>
        <dbReference type="ARBA" id="ARBA00010830"/>
    </source>
</evidence>
<feature type="signal peptide" evidence="4">
    <location>
        <begin position="1"/>
        <end position="34"/>
    </location>
</feature>
<dbReference type="Gene3D" id="1.10.530.10">
    <property type="match status" value="1"/>
</dbReference>
<dbReference type="PANTHER" id="PTHR34700:SF4">
    <property type="entry name" value="PHAGE-LIKE ELEMENT PBSX PROTEIN XKDP"/>
    <property type="match status" value="1"/>
</dbReference>
<feature type="compositionally biased region" description="Acidic residues" evidence="3">
    <location>
        <begin position="136"/>
        <end position="163"/>
    </location>
</feature>
<protein>
    <submittedName>
        <fullName evidence="6">Transglycosylase</fullName>
    </submittedName>
</protein>
<dbReference type="PROSITE" id="PS51782">
    <property type="entry name" value="LYSM"/>
    <property type="match status" value="1"/>
</dbReference>
<dbReference type="Gene3D" id="3.10.350.10">
    <property type="entry name" value="LysM domain"/>
    <property type="match status" value="1"/>
</dbReference>
<name>A0ABN6XLG6_9MICO</name>
<evidence type="ECO:0000256" key="4">
    <source>
        <dbReference type="SAM" id="SignalP"/>
    </source>
</evidence>
<sequence>MKKILTNTRAAAGGFALVALSAAGVALTATPANAADGATWDAIAQCESSGNWSIDTGNGYYGGLQFSPSTWAAFGGSGSASNASREEQIAVAERVLASQGWGAWPSCSAQLGLYGTSGAAPTAWSAPEDTSSYADDSSDDSSWSDDSADESSDDSSWTEDVADEPAAAPRHVAEVPLSGQTYTVVSGDTLFKIATQLGVSGGWQQLADANVDTIANPDLIFPGQVLQLPA</sequence>
<accession>A0ABN6XLG6</accession>
<dbReference type="CDD" id="cd13925">
    <property type="entry name" value="RPF"/>
    <property type="match status" value="1"/>
</dbReference>
<dbReference type="CDD" id="cd00118">
    <property type="entry name" value="LysM"/>
    <property type="match status" value="1"/>
</dbReference>
<comment type="similarity">
    <text evidence="1">Belongs to the transglycosylase family. Rpf subfamily.</text>
</comment>
<dbReference type="InterPro" id="IPR018392">
    <property type="entry name" value="LysM"/>
</dbReference>